<accession>A0A087CTF8</accession>
<sequence>MDYRPGRCLVESKKPSRLPHPAAKLAEVLDGPGPFSAKLTYANYKRHFDVRTWPLLGLSAEPDYRTDDLDVLVIGSDEVFNCVQSNPNVGFSPDLFGAMSEARRTITYAASCGNTTALKLHEHGVADEVAGWLRNFDAVSVRDENTALVVKELAGIEAVRNLDPVLAWDFFSEEDIPENPIEGRYMIAYAYSGRLTKEECTALRSYADERGLKVVNVGGVQGCCDRFLDLGPFEVLAAFRGAECVLTDTFHGTILSAIAERPFATIVRTAGYGNTEKLTDLLSRLGLESRIASAPADFAGLLDSVPDWTPVRDRIVDGRTAARSYLQKEVFACTRN</sequence>
<evidence type="ECO:0000259" key="1">
    <source>
        <dbReference type="Pfam" id="PF04230"/>
    </source>
</evidence>
<evidence type="ECO:0000313" key="2">
    <source>
        <dbReference type="EMBL" id="KFI86558.1"/>
    </source>
</evidence>
<dbReference type="Pfam" id="PF04230">
    <property type="entry name" value="PS_pyruv_trans"/>
    <property type="match status" value="1"/>
</dbReference>
<name>A0A087CTF8_9BIFI</name>
<comment type="caution">
    <text evidence="2">The sequence shown here is derived from an EMBL/GenBank/DDBJ whole genome shotgun (WGS) entry which is preliminary data.</text>
</comment>
<dbReference type="EMBL" id="JGZM01000006">
    <property type="protein sequence ID" value="KFI86558.1"/>
    <property type="molecule type" value="Genomic_DNA"/>
</dbReference>
<dbReference type="InterPro" id="IPR007345">
    <property type="entry name" value="Polysacch_pyruvyl_Trfase"/>
</dbReference>
<evidence type="ECO:0000313" key="3">
    <source>
        <dbReference type="Proteomes" id="UP000029040"/>
    </source>
</evidence>
<dbReference type="AlphaFoldDB" id="A0A087CTF8"/>
<dbReference type="Proteomes" id="UP000029040">
    <property type="component" value="Unassembled WGS sequence"/>
</dbReference>
<proteinExistence type="predicted"/>
<feature type="domain" description="Polysaccharide pyruvyl transferase" evidence="1">
    <location>
        <begin position="36"/>
        <end position="266"/>
    </location>
</feature>
<reference evidence="2 3" key="1">
    <citation type="submission" date="2014-03" db="EMBL/GenBank/DDBJ databases">
        <title>Genomics of Bifidobacteria.</title>
        <authorList>
            <person name="Ventura M."/>
            <person name="Milani C."/>
            <person name="Lugli G.A."/>
        </authorList>
    </citation>
    <scope>NUCLEOTIDE SEQUENCE [LARGE SCALE GENOMIC DNA]</scope>
    <source>
        <strain evidence="2 3">LMG 14934</strain>
    </source>
</reference>
<organism evidence="2 3">
    <name type="scientific">Bifidobacterium pullorum subsp. saeculare DSM 6531 = LMG 14934</name>
    <dbReference type="NCBI Taxonomy" id="1437611"/>
    <lineage>
        <taxon>Bacteria</taxon>
        <taxon>Bacillati</taxon>
        <taxon>Actinomycetota</taxon>
        <taxon>Actinomycetes</taxon>
        <taxon>Bifidobacteriales</taxon>
        <taxon>Bifidobacteriaceae</taxon>
        <taxon>Bifidobacterium</taxon>
    </lineage>
</organism>
<protein>
    <recommendedName>
        <fullName evidence="1">Polysaccharide pyruvyl transferase domain-containing protein</fullName>
    </recommendedName>
</protein>
<gene>
    <name evidence="2" type="ORF">BSAE_1671</name>
</gene>